<dbReference type="PANTHER" id="PTHR43649:SF33">
    <property type="entry name" value="POLYGALACTURONAN_RHAMNOGALACTURONAN-BINDING PROTEIN YTCQ"/>
    <property type="match status" value="1"/>
</dbReference>
<keyword evidence="1 3" id="KW-0732">Signal</keyword>
<feature type="signal peptide" evidence="3">
    <location>
        <begin position="1"/>
        <end position="26"/>
    </location>
</feature>
<dbReference type="PROSITE" id="PS51257">
    <property type="entry name" value="PROKAR_LIPOPROTEIN"/>
    <property type="match status" value="1"/>
</dbReference>
<proteinExistence type="predicted"/>
<dbReference type="SUPFAM" id="SSF53850">
    <property type="entry name" value="Periplasmic binding protein-like II"/>
    <property type="match status" value="1"/>
</dbReference>
<dbReference type="OrthoDB" id="2495637at2"/>
<dbReference type="STRING" id="1469647.BC351_33405"/>
<sequence>MSKRWVKWLSMPLAASLLLAGCESSANPTAGEDSNPTPATTASSSGKPATWVANRTLKGLLFIDNDDLSAEINPEIAKKLKEMTGITLQLEGVNSEHAIDGLNAGLASNDLPDFIVSYLNNSGRKEMPVLAKGAKEGMFTNLTPLIKNTKIYSKYLDDKYLPLDTKYGVMFRPEFNGESYFIHMNIPREAGYDEYKYVGGPYIRKDIADALNIDPRTIKTSDQVYELAQKIKAGNFKDTNGKEIIPIGPRYWGNGNHENGLLFSDLTWGATDQRFYKDKDGKIIHESQTDYVMKRIELTQKLLKEKLMSPDFYAMQENKATEGALNGSFGIISDMHSYLDFNKDVHYLPLGPINAVDGPYRKVVPYKTGSMIWSVPKSTKNPQDIVNLADFLASREGKLLWQYGLEGRDYTLDAKGNPQVKKEVLDLKNKDPKAAKALGFDGAGNSWGSYLGSTDINRLADFGESSYADAVSPEANAGANKIAEYWGYADKMKNALFTDGYQPLSFINEFANGVQLKTALDNYNDSVIRAFYAKSSEEAQKILDSSKKQLQAAGLDKFEELLQQKDKDPKTKVILN</sequence>
<dbReference type="EMBL" id="MBTG01000027">
    <property type="protein sequence ID" value="OPH52062.1"/>
    <property type="molecule type" value="Genomic_DNA"/>
</dbReference>
<feature type="compositionally biased region" description="Low complexity" evidence="2">
    <location>
        <begin position="36"/>
        <end position="48"/>
    </location>
</feature>
<evidence type="ECO:0000313" key="5">
    <source>
        <dbReference type="Proteomes" id="UP000190626"/>
    </source>
</evidence>
<keyword evidence="5" id="KW-1185">Reference proteome</keyword>
<evidence type="ECO:0000313" key="4">
    <source>
        <dbReference type="EMBL" id="OPH52062.1"/>
    </source>
</evidence>
<dbReference type="Gene3D" id="3.40.190.10">
    <property type="entry name" value="Periplasmic binding protein-like II"/>
    <property type="match status" value="2"/>
</dbReference>
<organism evidence="4 5">
    <name type="scientific">Paenibacillus ferrarius</name>
    <dbReference type="NCBI Taxonomy" id="1469647"/>
    <lineage>
        <taxon>Bacteria</taxon>
        <taxon>Bacillati</taxon>
        <taxon>Bacillota</taxon>
        <taxon>Bacilli</taxon>
        <taxon>Bacillales</taxon>
        <taxon>Paenibacillaceae</taxon>
        <taxon>Paenibacillus</taxon>
    </lineage>
</organism>
<dbReference type="PANTHER" id="PTHR43649">
    <property type="entry name" value="ARABINOSE-BINDING PROTEIN-RELATED"/>
    <property type="match status" value="1"/>
</dbReference>
<dbReference type="AlphaFoldDB" id="A0A1V4HDW1"/>
<feature type="chain" id="PRO_5038401212" evidence="3">
    <location>
        <begin position="27"/>
        <end position="576"/>
    </location>
</feature>
<evidence type="ECO:0000256" key="3">
    <source>
        <dbReference type="SAM" id="SignalP"/>
    </source>
</evidence>
<accession>A0A1V4HDW1</accession>
<dbReference type="InterPro" id="IPR050490">
    <property type="entry name" value="Bact_solute-bd_prot1"/>
</dbReference>
<evidence type="ECO:0000256" key="2">
    <source>
        <dbReference type="SAM" id="MobiDB-lite"/>
    </source>
</evidence>
<dbReference type="RefSeq" id="WP_079416498.1">
    <property type="nucleotide sequence ID" value="NZ_MBTG01000027.1"/>
</dbReference>
<feature type="region of interest" description="Disordered" evidence="2">
    <location>
        <begin position="25"/>
        <end position="48"/>
    </location>
</feature>
<evidence type="ECO:0000256" key="1">
    <source>
        <dbReference type="ARBA" id="ARBA00022729"/>
    </source>
</evidence>
<protein>
    <submittedName>
        <fullName evidence="4">ABC transporter</fullName>
    </submittedName>
</protein>
<gene>
    <name evidence="4" type="ORF">BC351_33405</name>
</gene>
<name>A0A1V4HDW1_9BACL</name>
<comment type="caution">
    <text evidence="4">The sequence shown here is derived from an EMBL/GenBank/DDBJ whole genome shotgun (WGS) entry which is preliminary data.</text>
</comment>
<dbReference type="Proteomes" id="UP000190626">
    <property type="component" value="Unassembled WGS sequence"/>
</dbReference>
<feature type="compositionally biased region" description="Polar residues" evidence="2">
    <location>
        <begin position="25"/>
        <end position="35"/>
    </location>
</feature>
<reference evidence="5" key="1">
    <citation type="submission" date="2016-07" db="EMBL/GenBank/DDBJ databases">
        <authorList>
            <person name="Florea S."/>
            <person name="Webb J.S."/>
            <person name="Jaromczyk J."/>
            <person name="Schardl C.L."/>
        </authorList>
    </citation>
    <scope>NUCLEOTIDE SEQUENCE [LARGE SCALE GENOMIC DNA]</scope>
    <source>
        <strain evidence="5">CY1</strain>
    </source>
</reference>